<evidence type="ECO:0000313" key="2">
    <source>
        <dbReference type="EMBL" id="QQP48775.1"/>
    </source>
</evidence>
<dbReference type="EMBL" id="CP045895">
    <property type="protein sequence ID" value="QQP48775.1"/>
    <property type="molecule type" value="Genomic_DNA"/>
</dbReference>
<proteinExistence type="predicted"/>
<accession>A0A7T8K8P9</accession>
<keyword evidence="1" id="KW-1133">Transmembrane helix</keyword>
<organism evidence="2 3">
    <name type="scientific">Caligus rogercresseyi</name>
    <name type="common">Sea louse</name>
    <dbReference type="NCBI Taxonomy" id="217165"/>
    <lineage>
        <taxon>Eukaryota</taxon>
        <taxon>Metazoa</taxon>
        <taxon>Ecdysozoa</taxon>
        <taxon>Arthropoda</taxon>
        <taxon>Crustacea</taxon>
        <taxon>Multicrustacea</taxon>
        <taxon>Hexanauplia</taxon>
        <taxon>Copepoda</taxon>
        <taxon>Siphonostomatoida</taxon>
        <taxon>Caligidae</taxon>
        <taxon>Caligus</taxon>
    </lineage>
</organism>
<dbReference type="AlphaFoldDB" id="A0A7T8K8P9"/>
<evidence type="ECO:0000256" key="1">
    <source>
        <dbReference type="SAM" id="Phobius"/>
    </source>
</evidence>
<gene>
    <name evidence="2" type="ORF">FKW44_009198</name>
</gene>
<keyword evidence="1" id="KW-0812">Transmembrane</keyword>
<evidence type="ECO:0000313" key="3">
    <source>
        <dbReference type="Proteomes" id="UP000595437"/>
    </source>
</evidence>
<dbReference type="Proteomes" id="UP000595437">
    <property type="component" value="Chromosome 6"/>
</dbReference>
<keyword evidence="1" id="KW-0472">Membrane</keyword>
<sequence length="53" mass="6146">MNIHLKVPLSCFQGLLFWQLWLTFFFFCLYFERATSTSISSLPSSSQLAHSTI</sequence>
<protein>
    <submittedName>
        <fullName evidence="2">Uncharacterized protein</fullName>
    </submittedName>
</protein>
<keyword evidence="3" id="KW-1185">Reference proteome</keyword>
<feature type="transmembrane region" description="Helical" evidence="1">
    <location>
        <begin position="12"/>
        <end position="31"/>
    </location>
</feature>
<reference evidence="3" key="1">
    <citation type="submission" date="2021-01" db="EMBL/GenBank/DDBJ databases">
        <title>Caligus Genome Assembly.</title>
        <authorList>
            <person name="Gallardo-Escarate C."/>
        </authorList>
    </citation>
    <scope>NUCLEOTIDE SEQUENCE [LARGE SCALE GENOMIC DNA]</scope>
</reference>
<name>A0A7T8K8P9_CALRO</name>